<evidence type="ECO:0000259" key="1">
    <source>
        <dbReference type="Pfam" id="PF00582"/>
    </source>
</evidence>
<dbReference type="InterPro" id="IPR014729">
    <property type="entry name" value="Rossmann-like_a/b/a_fold"/>
</dbReference>
<dbReference type="EMBL" id="PXYY01000081">
    <property type="protein sequence ID" value="PSJ79686.1"/>
    <property type="molecule type" value="Genomic_DNA"/>
</dbReference>
<gene>
    <name evidence="2" type="ORF">C7N83_10710</name>
</gene>
<dbReference type="InterPro" id="IPR006016">
    <property type="entry name" value="UspA"/>
</dbReference>
<dbReference type="AlphaFoldDB" id="A0A2P7TY86"/>
<organism evidence="2 3">
    <name type="scientific">Neisseria iguanae</name>
    <dbReference type="NCBI Taxonomy" id="90242"/>
    <lineage>
        <taxon>Bacteria</taxon>
        <taxon>Pseudomonadati</taxon>
        <taxon>Pseudomonadota</taxon>
        <taxon>Betaproteobacteria</taxon>
        <taxon>Neisseriales</taxon>
        <taxon>Neisseriaceae</taxon>
        <taxon>Neisseria</taxon>
    </lineage>
</organism>
<dbReference type="Gene3D" id="3.40.50.620">
    <property type="entry name" value="HUPs"/>
    <property type="match status" value="1"/>
</dbReference>
<evidence type="ECO:0000313" key="3">
    <source>
        <dbReference type="Proteomes" id="UP000241868"/>
    </source>
</evidence>
<evidence type="ECO:0000313" key="2">
    <source>
        <dbReference type="EMBL" id="PSJ79686.1"/>
    </source>
</evidence>
<proteinExistence type="predicted"/>
<dbReference type="Pfam" id="PF00582">
    <property type="entry name" value="Usp"/>
    <property type="match status" value="1"/>
</dbReference>
<dbReference type="SUPFAM" id="SSF52402">
    <property type="entry name" value="Adenine nucleotide alpha hydrolases-like"/>
    <property type="match status" value="1"/>
</dbReference>
<accession>A0A2P7TY86</accession>
<feature type="domain" description="UspA" evidence="1">
    <location>
        <begin position="2"/>
        <end position="38"/>
    </location>
</feature>
<dbReference type="OrthoDB" id="5512223at2"/>
<name>A0A2P7TY86_9NEIS</name>
<sequence length="39" mass="4277">MDLIITGPTGRNAFERLMNGSCASHIIEYAQADVLVVRN</sequence>
<keyword evidence="3" id="KW-1185">Reference proteome</keyword>
<reference evidence="2 3" key="1">
    <citation type="submission" date="2018-03" db="EMBL/GenBank/DDBJ databases">
        <title>Neisseria weixii sp. nov., isolated from the intestinal contents of Tibetan Plateau pika (Ochotona curzoniae) in Yushu, Qinghai Province, China.</title>
        <authorList>
            <person name="Gui Z."/>
        </authorList>
    </citation>
    <scope>NUCLEOTIDE SEQUENCE [LARGE SCALE GENOMIC DNA]</scope>
    <source>
        <strain evidence="2 3">ATCC 51483</strain>
    </source>
</reference>
<dbReference type="Proteomes" id="UP000241868">
    <property type="component" value="Unassembled WGS sequence"/>
</dbReference>
<comment type="caution">
    <text evidence="2">The sequence shown here is derived from an EMBL/GenBank/DDBJ whole genome shotgun (WGS) entry which is preliminary data.</text>
</comment>
<dbReference type="RefSeq" id="WP_106742604.1">
    <property type="nucleotide sequence ID" value="NZ_PXYY01000081.1"/>
</dbReference>
<protein>
    <recommendedName>
        <fullName evidence="1">UspA domain-containing protein</fullName>
    </recommendedName>
</protein>